<reference evidence="1" key="1">
    <citation type="journal article" date="2021" name="Proc. Natl. Acad. Sci. U.S.A.">
        <title>A Catalog of Tens of Thousands of Viruses from Human Metagenomes Reveals Hidden Associations with Chronic Diseases.</title>
        <authorList>
            <person name="Tisza M.J."/>
            <person name="Buck C.B."/>
        </authorList>
    </citation>
    <scope>NUCLEOTIDE SEQUENCE</scope>
    <source>
        <strain evidence="1">CtOXk3</strain>
    </source>
</reference>
<proteinExistence type="predicted"/>
<accession>A0A8S5SYN4</accession>
<protein>
    <submittedName>
        <fullName evidence="1">Uncharacterized protein</fullName>
    </submittedName>
</protein>
<organism evidence="1">
    <name type="scientific">Siphoviridae sp. ctOXk3</name>
    <dbReference type="NCBI Taxonomy" id="2827861"/>
    <lineage>
        <taxon>Viruses</taxon>
        <taxon>Duplodnaviria</taxon>
        <taxon>Heunggongvirae</taxon>
        <taxon>Uroviricota</taxon>
        <taxon>Caudoviricetes</taxon>
    </lineage>
</organism>
<dbReference type="EMBL" id="BK032706">
    <property type="protein sequence ID" value="DAF56062.1"/>
    <property type="molecule type" value="Genomic_DNA"/>
</dbReference>
<sequence length="36" mass="4472">MYFIKIKNELLSLWCVTHRGLLFINHKKYKYEKQDA</sequence>
<evidence type="ECO:0000313" key="1">
    <source>
        <dbReference type="EMBL" id="DAF56062.1"/>
    </source>
</evidence>
<name>A0A8S5SYN4_9CAUD</name>